<evidence type="ECO:0000256" key="3">
    <source>
        <dbReference type="ARBA" id="ARBA00023136"/>
    </source>
</evidence>
<evidence type="ECO:0000256" key="1">
    <source>
        <dbReference type="ARBA" id="ARBA00004370"/>
    </source>
</evidence>
<dbReference type="EMBL" id="FMVN01000006">
    <property type="protein sequence ID" value="SCY34522.1"/>
    <property type="molecule type" value="Genomic_DNA"/>
</dbReference>
<dbReference type="EMBL" id="LN614830">
    <property type="protein sequence ID" value="CEG61275.1"/>
    <property type="molecule type" value="Genomic_DNA"/>
</dbReference>
<dbReference type="GO" id="GO:0016020">
    <property type="term" value="C:membrane"/>
    <property type="evidence" value="ECO:0007669"/>
    <property type="project" value="UniProtKB-SubCell"/>
</dbReference>
<dbReference type="OrthoDB" id="5633477at2"/>
<reference evidence="6 8" key="3">
    <citation type="submission" date="2016-10" db="EMBL/GenBank/DDBJ databases">
        <authorList>
            <person name="Varghese N."/>
            <person name="Submissions S."/>
        </authorList>
    </citation>
    <scope>NUCLEOTIDE SEQUENCE [LARGE SCALE GENOMIC DNA]</scope>
    <source>
        <strain evidence="6 8">ATCC 33218</strain>
    </source>
</reference>
<keyword evidence="3" id="KW-0472">Membrane</keyword>
<accession>A0A098GH05</accession>
<evidence type="ECO:0008006" key="9">
    <source>
        <dbReference type="Google" id="ProtNLM"/>
    </source>
</evidence>
<dbReference type="AlphaFoldDB" id="A0A098GH05"/>
<proteinExistence type="predicted"/>
<keyword evidence="8" id="KW-1185">Reference proteome</keyword>
<feature type="compositionally biased region" description="Polar residues" evidence="4">
    <location>
        <begin position="1"/>
        <end position="28"/>
    </location>
</feature>
<name>A0A098GH05_LEGMI</name>
<dbReference type="Pfam" id="PF18405">
    <property type="entry name" value="SLC25_like"/>
    <property type="match status" value="1"/>
</dbReference>
<gene>
    <name evidence="5" type="ORF">LMI_1989</name>
    <name evidence="6" type="ORF">SAMN02982997_01485</name>
</gene>
<reference evidence="7" key="2">
    <citation type="submission" date="2014-09" db="EMBL/GenBank/DDBJ databases">
        <authorList>
            <person name="Gomez-Valero L."/>
        </authorList>
    </citation>
    <scope>NUCLEOTIDE SEQUENCE [LARGE SCALE GENOMIC DNA]</scope>
    <source>
        <strain evidence="7">ATCC33218</strain>
    </source>
</reference>
<dbReference type="Proteomes" id="UP000032414">
    <property type="component" value="Chromosome I"/>
</dbReference>
<dbReference type="InterPro" id="IPR041000">
    <property type="entry name" value="Serine_protease"/>
</dbReference>
<dbReference type="Proteomes" id="UP000182998">
    <property type="component" value="Unassembled WGS sequence"/>
</dbReference>
<organism evidence="5 7">
    <name type="scientific">Legionella micdadei</name>
    <name type="common">Tatlockia micdadei</name>
    <dbReference type="NCBI Taxonomy" id="451"/>
    <lineage>
        <taxon>Bacteria</taxon>
        <taxon>Pseudomonadati</taxon>
        <taxon>Pseudomonadota</taxon>
        <taxon>Gammaproteobacteria</taxon>
        <taxon>Legionellales</taxon>
        <taxon>Legionellaceae</taxon>
        <taxon>Legionella</taxon>
    </lineage>
</organism>
<dbReference type="RefSeq" id="WP_052679509.1">
    <property type="nucleotide sequence ID" value="NZ_FMVN01000006.1"/>
</dbReference>
<evidence type="ECO:0000313" key="8">
    <source>
        <dbReference type="Proteomes" id="UP000182998"/>
    </source>
</evidence>
<evidence type="ECO:0000313" key="6">
    <source>
        <dbReference type="EMBL" id="SCY34522.1"/>
    </source>
</evidence>
<dbReference type="KEGG" id="tmc:LMI_1989"/>
<dbReference type="InterPro" id="IPR023395">
    <property type="entry name" value="MCP_dom_sf"/>
</dbReference>
<sequence length="367" mass="39521">MKTRVDQNPSTKSESASQSTPTPKSMPTSGYKLSKPLWEALNFLFVTGVTCGGVVIFQSPLKTVLTNLTIDGTVLPKYPLTSIGTFGFFRALYAGTSASFAGSAARTAYVTAAKNNKPIEVKESTPHEEKLSGLNLNKAGYVMSAAFGDYVVTQIPKSLSQLRKIPNLLPSGFKWYTRNNLYQLWTGGFPSEYFAGFANFGALCVLEEELAKRLPIEDEKIRHLLSGALTGVGAGVISYPFALLRDYTLVHANVTNGQLRIDSTATILKKLAAAYLENPKEAGLAFLANAAKQVPIRAILTGGVFSIVASVGATLGNAPLSKIIPERFHPSKTNPQGFFYNRKTTGDGETPSSQQQEVESPSPTPKQ</sequence>
<evidence type="ECO:0000256" key="2">
    <source>
        <dbReference type="ARBA" id="ARBA00022692"/>
    </source>
</evidence>
<feature type="compositionally biased region" description="Low complexity" evidence="4">
    <location>
        <begin position="349"/>
        <end position="361"/>
    </location>
</feature>
<dbReference type="PATRIC" id="fig|451.8.peg.1317"/>
<evidence type="ECO:0000256" key="4">
    <source>
        <dbReference type="SAM" id="MobiDB-lite"/>
    </source>
</evidence>
<comment type="subcellular location">
    <subcellularLocation>
        <location evidence="1">Membrane</location>
    </subcellularLocation>
</comment>
<feature type="region of interest" description="Disordered" evidence="4">
    <location>
        <begin position="1"/>
        <end position="29"/>
    </location>
</feature>
<dbReference type="HOGENOM" id="CLU_739254_0_0_6"/>
<evidence type="ECO:0000313" key="5">
    <source>
        <dbReference type="EMBL" id="CEG61275.1"/>
    </source>
</evidence>
<keyword evidence="2" id="KW-0812">Transmembrane</keyword>
<protein>
    <recommendedName>
        <fullName evidence="9">Periplasmic ligand-binding sensor domain protein</fullName>
    </recommendedName>
</protein>
<feature type="region of interest" description="Disordered" evidence="4">
    <location>
        <begin position="326"/>
        <end position="367"/>
    </location>
</feature>
<reference evidence="5" key="1">
    <citation type="submission" date="2014-09" db="EMBL/GenBank/DDBJ databases">
        <authorList>
            <person name="GOMEZ-VALERO Laura"/>
        </authorList>
    </citation>
    <scope>NUCLEOTIDE SEQUENCE</scope>
    <source>
        <strain evidence="5">ATCC33218</strain>
    </source>
</reference>
<dbReference type="SUPFAM" id="SSF103506">
    <property type="entry name" value="Mitochondrial carrier"/>
    <property type="match status" value="1"/>
</dbReference>
<evidence type="ECO:0000313" key="7">
    <source>
        <dbReference type="Proteomes" id="UP000032414"/>
    </source>
</evidence>